<keyword evidence="6" id="KW-1185">Reference proteome</keyword>
<dbReference type="RefSeq" id="WP_117486386.1">
    <property type="nucleotide sequence ID" value="NZ_QVIG01000001.1"/>
</dbReference>
<dbReference type="Gene3D" id="3.40.50.720">
    <property type="entry name" value="NAD(P)-binding Rossmann-like Domain"/>
    <property type="match status" value="1"/>
</dbReference>
<dbReference type="InterPro" id="IPR022893">
    <property type="entry name" value="Shikimate_DH_fam"/>
</dbReference>
<comment type="pathway">
    <text evidence="1">Metabolic intermediate biosynthesis; chorismate biosynthesis; chorismate from D-erythrose 4-phosphate and phosphoenolpyruvate: step 4/7.</text>
</comment>
<protein>
    <submittedName>
        <fullName evidence="5">Shikimate dehydrogenase</fullName>
    </submittedName>
</protein>
<sequence length="305" mass="30773">MSLHPDLPTPDLPTPDAPASDAPDAPTPDAPASDAPDAPAARPPISGRTRLFAVLGDPVAQAKAPALLNPLFAASGVDAVLVPVHAPADRLDEVVRGLKAVANLDGLLVTVPHKLAMCGHADELSDAAALLGSTNALRREPDGSWYGDNFDGAGFVRGLAAAGHHPAGLRVALAGAGGAGLAIAAALLAEGAAALTVTDPDRGRVDALLERLGTRWPGRVAAAPCPPADVDLAVNATPLGLDPADPLPFDPAPLAPGALVADIIMTPAETPLLRTAAALGLATHPGIHMLAEQLPLYRSFFRLPG</sequence>
<evidence type="ECO:0000256" key="3">
    <source>
        <dbReference type="SAM" id="MobiDB-lite"/>
    </source>
</evidence>
<feature type="domain" description="Shikimate dehydrogenase substrate binding N-terminal" evidence="4">
    <location>
        <begin position="54"/>
        <end position="136"/>
    </location>
</feature>
<dbReference type="InterPro" id="IPR046346">
    <property type="entry name" value="Aminoacid_DH-like_N_sf"/>
</dbReference>
<dbReference type="GO" id="GO:0004764">
    <property type="term" value="F:shikimate 3-dehydrogenase (NADP+) activity"/>
    <property type="evidence" value="ECO:0007669"/>
    <property type="project" value="InterPro"/>
</dbReference>
<dbReference type="PANTHER" id="PTHR21089:SF1">
    <property type="entry name" value="BIFUNCTIONAL 3-DEHYDROQUINATE DEHYDRATASE_SHIKIMATE DEHYDROGENASE, CHLOROPLASTIC"/>
    <property type="match status" value="1"/>
</dbReference>
<keyword evidence="2" id="KW-0057">Aromatic amino acid biosynthesis</keyword>
<evidence type="ECO:0000313" key="6">
    <source>
        <dbReference type="Proteomes" id="UP000263377"/>
    </source>
</evidence>
<comment type="caution">
    <text evidence="5">The sequence shown here is derived from an EMBL/GenBank/DDBJ whole genome shotgun (WGS) entry which is preliminary data.</text>
</comment>
<dbReference type="PANTHER" id="PTHR21089">
    <property type="entry name" value="SHIKIMATE DEHYDROGENASE"/>
    <property type="match status" value="1"/>
</dbReference>
<proteinExistence type="predicted"/>
<gene>
    <name evidence="5" type="ORF">DR950_07340</name>
</gene>
<dbReference type="EMBL" id="QVIG01000001">
    <property type="protein sequence ID" value="RGD57626.1"/>
    <property type="molecule type" value="Genomic_DNA"/>
</dbReference>
<dbReference type="Gene3D" id="3.40.50.10860">
    <property type="entry name" value="Leucine Dehydrogenase, chain A, domain 1"/>
    <property type="match status" value="1"/>
</dbReference>
<keyword evidence="2" id="KW-0028">Amino-acid biosynthesis</keyword>
<reference evidence="5 6" key="1">
    <citation type="submission" date="2018-08" db="EMBL/GenBank/DDBJ databases">
        <title>Diversity &amp; Physiological Properties of Lignin-Decomposing Actinobacteria from Soil.</title>
        <authorList>
            <person name="Roh S.G."/>
            <person name="Kim S.B."/>
        </authorList>
    </citation>
    <scope>NUCLEOTIDE SEQUENCE [LARGE SCALE GENOMIC DNA]</scope>
    <source>
        <strain evidence="5 6">MMS17-GH009</strain>
    </source>
</reference>
<dbReference type="Pfam" id="PF08501">
    <property type="entry name" value="Shikimate_dh_N"/>
    <property type="match status" value="1"/>
</dbReference>
<organism evidence="5 6">
    <name type="scientific">Kitasatospora xanthocidica</name>
    <dbReference type="NCBI Taxonomy" id="83382"/>
    <lineage>
        <taxon>Bacteria</taxon>
        <taxon>Bacillati</taxon>
        <taxon>Actinomycetota</taxon>
        <taxon>Actinomycetes</taxon>
        <taxon>Kitasatosporales</taxon>
        <taxon>Streptomycetaceae</taxon>
        <taxon>Kitasatospora</taxon>
    </lineage>
</organism>
<dbReference type="InterPro" id="IPR036291">
    <property type="entry name" value="NAD(P)-bd_dom_sf"/>
</dbReference>
<dbReference type="Proteomes" id="UP000263377">
    <property type="component" value="Unassembled WGS sequence"/>
</dbReference>
<dbReference type="GO" id="GO:0009423">
    <property type="term" value="P:chorismate biosynthetic process"/>
    <property type="evidence" value="ECO:0007669"/>
    <property type="project" value="TreeGrafter"/>
</dbReference>
<dbReference type="GO" id="GO:0019632">
    <property type="term" value="P:shikimate metabolic process"/>
    <property type="evidence" value="ECO:0007669"/>
    <property type="project" value="TreeGrafter"/>
</dbReference>
<name>A0A372ZP39_9ACTN</name>
<evidence type="ECO:0000313" key="5">
    <source>
        <dbReference type="EMBL" id="RGD57626.1"/>
    </source>
</evidence>
<feature type="compositionally biased region" description="Low complexity" evidence="3">
    <location>
        <begin position="30"/>
        <end position="44"/>
    </location>
</feature>
<dbReference type="SUPFAM" id="SSF51735">
    <property type="entry name" value="NAD(P)-binding Rossmann-fold domains"/>
    <property type="match status" value="1"/>
</dbReference>
<dbReference type="AlphaFoldDB" id="A0A372ZP39"/>
<dbReference type="SUPFAM" id="SSF53223">
    <property type="entry name" value="Aminoacid dehydrogenase-like, N-terminal domain"/>
    <property type="match status" value="1"/>
</dbReference>
<accession>A0A372ZP39</accession>
<dbReference type="InterPro" id="IPR013708">
    <property type="entry name" value="Shikimate_DH-bd_N"/>
</dbReference>
<evidence type="ECO:0000259" key="4">
    <source>
        <dbReference type="Pfam" id="PF08501"/>
    </source>
</evidence>
<evidence type="ECO:0000256" key="2">
    <source>
        <dbReference type="ARBA" id="ARBA00023141"/>
    </source>
</evidence>
<feature type="region of interest" description="Disordered" evidence="3">
    <location>
        <begin position="1"/>
        <end position="44"/>
    </location>
</feature>
<dbReference type="GO" id="GO:0009073">
    <property type="term" value="P:aromatic amino acid family biosynthetic process"/>
    <property type="evidence" value="ECO:0007669"/>
    <property type="project" value="UniProtKB-KW"/>
</dbReference>
<evidence type="ECO:0000256" key="1">
    <source>
        <dbReference type="ARBA" id="ARBA00004871"/>
    </source>
</evidence>
<feature type="compositionally biased region" description="Pro residues" evidence="3">
    <location>
        <begin position="7"/>
        <end position="16"/>
    </location>
</feature>